<reference evidence="1 2" key="1">
    <citation type="journal article" date="2015" name="Fungal Genet. Biol.">
        <title>Evolution of novel wood decay mechanisms in Agaricales revealed by the genome sequences of Fistulina hepatica and Cylindrobasidium torrendii.</title>
        <authorList>
            <person name="Floudas D."/>
            <person name="Held B.W."/>
            <person name="Riley R."/>
            <person name="Nagy L.G."/>
            <person name="Koehler G."/>
            <person name="Ransdell A.S."/>
            <person name="Younus H."/>
            <person name="Chow J."/>
            <person name="Chiniquy J."/>
            <person name="Lipzen A."/>
            <person name="Tritt A."/>
            <person name="Sun H."/>
            <person name="Haridas S."/>
            <person name="LaButti K."/>
            <person name="Ohm R.A."/>
            <person name="Kues U."/>
            <person name="Blanchette R.A."/>
            <person name="Grigoriev I.V."/>
            <person name="Minto R.E."/>
            <person name="Hibbett D.S."/>
        </authorList>
    </citation>
    <scope>NUCLEOTIDE SEQUENCE [LARGE SCALE GENOMIC DNA]</scope>
    <source>
        <strain evidence="1 2">FP15055 ss-10</strain>
    </source>
</reference>
<dbReference type="Proteomes" id="UP000054007">
    <property type="component" value="Unassembled WGS sequence"/>
</dbReference>
<organism evidence="1 2">
    <name type="scientific">Cylindrobasidium torrendii FP15055 ss-10</name>
    <dbReference type="NCBI Taxonomy" id="1314674"/>
    <lineage>
        <taxon>Eukaryota</taxon>
        <taxon>Fungi</taxon>
        <taxon>Dikarya</taxon>
        <taxon>Basidiomycota</taxon>
        <taxon>Agaricomycotina</taxon>
        <taxon>Agaricomycetes</taxon>
        <taxon>Agaricomycetidae</taxon>
        <taxon>Agaricales</taxon>
        <taxon>Marasmiineae</taxon>
        <taxon>Physalacriaceae</taxon>
        <taxon>Cylindrobasidium</taxon>
    </lineage>
</organism>
<dbReference type="AlphaFoldDB" id="A0A0D7ATF8"/>
<gene>
    <name evidence="1" type="ORF">CYLTODRAFT_495332</name>
</gene>
<keyword evidence="2" id="KW-1185">Reference proteome</keyword>
<proteinExistence type="predicted"/>
<protein>
    <submittedName>
        <fullName evidence="1">Uncharacterized protein</fullName>
    </submittedName>
</protein>
<sequence length="178" mass="19902">MPFDSPLAAAIIQNLVDDYCIQFGVGRGEDADLKDVLDGKSVGKTGPKPKVIPVEEFAQDAYSKFYRGPKMHPVPKNFVETCAIMRNIAGGLTRSNPSSDTGFWEALETTMQKKVDAMGPKQSGDGIDTRWNEFYDQKIQADRQKYELYVHPAAYCAWADSLRVHSPLLPMQQLFKVP</sequence>
<dbReference type="EMBL" id="KN880990">
    <property type="protein sequence ID" value="KIY61270.1"/>
    <property type="molecule type" value="Genomic_DNA"/>
</dbReference>
<accession>A0A0D7ATF8</accession>
<evidence type="ECO:0000313" key="2">
    <source>
        <dbReference type="Proteomes" id="UP000054007"/>
    </source>
</evidence>
<name>A0A0D7ATF8_9AGAR</name>
<evidence type="ECO:0000313" key="1">
    <source>
        <dbReference type="EMBL" id="KIY61270.1"/>
    </source>
</evidence>